<name>L0KC25_HALHC</name>
<evidence type="ECO:0000313" key="3">
    <source>
        <dbReference type="Proteomes" id="UP000010880"/>
    </source>
</evidence>
<dbReference type="SUPFAM" id="SSF54862">
    <property type="entry name" value="4Fe-4S ferredoxins"/>
    <property type="match status" value="1"/>
</dbReference>
<evidence type="ECO:0000313" key="2">
    <source>
        <dbReference type="EMBL" id="AGB41919.1"/>
    </source>
</evidence>
<dbReference type="Proteomes" id="UP000010880">
    <property type="component" value="Chromosome"/>
</dbReference>
<dbReference type="Pfam" id="PF12837">
    <property type="entry name" value="Fer4_6"/>
    <property type="match status" value="1"/>
</dbReference>
<dbReference type="AlphaFoldDB" id="L0KC25"/>
<dbReference type="STRING" id="748449.Halha_2020"/>
<dbReference type="KEGG" id="hhl:Halha_2020"/>
<dbReference type="eggNOG" id="COG1149">
    <property type="taxonomic scope" value="Bacteria"/>
</dbReference>
<accession>L0KC25</accession>
<protein>
    <recommendedName>
        <fullName evidence="1">4Fe-4S ferredoxin-type domain-containing protein</fullName>
    </recommendedName>
</protein>
<dbReference type="InterPro" id="IPR017896">
    <property type="entry name" value="4Fe4S_Fe-S-bd"/>
</dbReference>
<dbReference type="EMBL" id="CP003359">
    <property type="protein sequence ID" value="AGB41919.1"/>
    <property type="molecule type" value="Genomic_DNA"/>
</dbReference>
<organism evidence="2 3">
    <name type="scientific">Halobacteroides halobius (strain ATCC 35273 / DSM 5150 / MD-1)</name>
    <dbReference type="NCBI Taxonomy" id="748449"/>
    <lineage>
        <taxon>Bacteria</taxon>
        <taxon>Bacillati</taxon>
        <taxon>Bacillota</taxon>
        <taxon>Clostridia</taxon>
        <taxon>Halanaerobiales</taxon>
        <taxon>Halobacteroidaceae</taxon>
        <taxon>Halobacteroides</taxon>
    </lineage>
</organism>
<gene>
    <name evidence="2" type="ordered locus">Halha_2020</name>
</gene>
<dbReference type="HOGENOM" id="CLU_2422863_0_0_9"/>
<dbReference type="Gene3D" id="3.30.70.20">
    <property type="match status" value="1"/>
</dbReference>
<dbReference type="RefSeq" id="WP_015327633.1">
    <property type="nucleotide sequence ID" value="NC_019978.1"/>
</dbReference>
<reference evidence="3" key="1">
    <citation type="submission" date="2012-02" db="EMBL/GenBank/DDBJ databases">
        <title>The complete genome of Halobacteroides halobius DSM 5150.</title>
        <authorList>
            <person name="Lucas S."/>
            <person name="Copeland A."/>
            <person name="Lapidus A."/>
            <person name="Glavina del Rio T."/>
            <person name="Dalin E."/>
            <person name="Tice H."/>
            <person name="Bruce D."/>
            <person name="Goodwin L."/>
            <person name="Pitluck S."/>
            <person name="Peters L."/>
            <person name="Mikhailova N."/>
            <person name="Gu W."/>
            <person name="Kyrpides N."/>
            <person name="Mavromatis K."/>
            <person name="Ivanova N."/>
            <person name="Brettin T."/>
            <person name="Detter J.C."/>
            <person name="Han C."/>
            <person name="Larimer F."/>
            <person name="Land M."/>
            <person name="Hauser L."/>
            <person name="Markowitz V."/>
            <person name="Cheng J.-F."/>
            <person name="Hugenholtz P."/>
            <person name="Woyke T."/>
            <person name="Wu D."/>
            <person name="Tindall B."/>
            <person name="Pomrenke H."/>
            <person name="Brambilla E."/>
            <person name="Klenk H.-P."/>
            <person name="Eisen J.A."/>
        </authorList>
    </citation>
    <scope>NUCLEOTIDE SEQUENCE [LARGE SCALE GENOMIC DNA]</scope>
    <source>
        <strain evidence="3">ATCC 35273 / DSM 5150 / MD-1</strain>
    </source>
</reference>
<feature type="domain" description="4Fe-4S ferredoxin-type" evidence="1">
    <location>
        <begin position="5"/>
        <end position="34"/>
    </location>
</feature>
<sequence>MKAKKIIKIDENKCNGCGECITTCNKGGLKIIDGIAKLVKESLCGSFIDCIGDCPTGALTIKNKRLSASNTLAPNAGCYLSGRYDANDWLT</sequence>
<dbReference type="PROSITE" id="PS51379">
    <property type="entry name" value="4FE4S_FER_2"/>
    <property type="match status" value="1"/>
</dbReference>
<dbReference type="OrthoDB" id="9795268at2"/>
<keyword evidence="3" id="KW-1185">Reference proteome</keyword>
<proteinExistence type="predicted"/>
<evidence type="ECO:0000259" key="1">
    <source>
        <dbReference type="PROSITE" id="PS51379"/>
    </source>
</evidence>